<name>A0A7C8Z253_OPUST</name>
<evidence type="ECO:0000256" key="1">
    <source>
        <dbReference type="SAM" id="Phobius"/>
    </source>
</evidence>
<dbReference type="EMBL" id="GISG01082047">
    <property type="protein sequence ID" value="MBA4632334.1"/>
    <property type="molecule type" value="Transcribed_RNA"/>
</dbReference>
<feature type="transmembrane region" description="Helical" evidence="1">
    <location>
        <begin position="57"/>
        <end position="77"/>
    </location>
</feature>
<keyword evidence="1" id="KW-1133">Transmembrane helix</keyword>
<sequence length="108" mass="12618">MMIWVVRVVPECGELEPFCLWWVCDGGLLFDRTRRRSRGGAGHDDFLQTSCRPSSHFMMLLLLCLLFLLLLLLLESLTFEHQSGNMKGVIIKNVVHGCMMQRRWRHDL</sequence>
<accession>A0A7C8Z253</accession>
<evidence type="ECO:0000313" key="2">
    <source>
        <dbReference type="EMBL" id="MBA4632334.1"/>
    </source>
</evidence>
<organism evidence="2">
    <name type="scientific">Opuntia streptacantha</name>
    <name type="common">Prickly pear cactus</name>
    <name type="synonym">Opuntia cardona</name>
    <dbReference type="NCBI Taxonomy" id="393608"/>
    <lineage>
        <taxon>Eukaryota</taxon>
        <taxon>Viridiplantae</taxon>
        <taxon>Streptophyta</taxon>
        <taxon>Embryophyta</taxon>
        <taxon>Tracheophyta</taxon>
        <taxon>Spermatophyta</taxon>
        <taxon>Magnoliopsida</taxon>
        <taxon>eudicotyledons</taxon>
        <taxon>Gunneridae</taxon>
        <taxon>Pentapetalae</taxon>
        <taxon>Caryophyllales</taxon>
        <taxon>Cactineae</taxon>
        <taxon>Cactaceae</taxon>
        <taxon>Opuntioideae</taxon>
        <taxon>Opuntia</taxon>
    </lineage>
</organism>
<proteinExistence type="predicted"/>
<keyword evidence="1" id="KW-0472">Membrane</keyword>
<reference evidence="2" key="1">
    <citation type="journal article" date="2013" name="J. Plant Res.">
        <title>Effect of fungi and light on seed germination of three Opuntia species from semiarid lands of central Mexico.</title>
        <authorList>
            <person name="Delgado-Sanchez P."/>
            <person name="Jimenez-Bremont J.F."/>
            <person name="Guerrero-Gonzalez Mde L."/>
            <person name="Flores J."/>
        </authorList>
    </citation>
    <scope>NUCLEOTIDE SEQUENCE</scope>
    <source>
        <tissue evidence="2">Cladode</tissue>
    </source>
</reference>
<reference evidence="2" key="2">
    <citation type="submission" date="2020-07" db="EMBL/GenBank/DDBJ databases">
        <authorList>
            <person name="Vera ALvarez R."/>
            <person name="Arias-Moreno D.M."/>
            <person name="Jimenez-Jacinto V."/>
            <person name="Jimenez-Bremont J.F."/>
            <person name="Swaminathan K."/>
            <person name="Moose S.P."/>
            <person name="Guerrero-Gonzalez M.L."/>
            <person name="Marino-Ramirez L."/>
            <person name="Landsman D."/>
            <person name="Rodriguez-Kessler M."/>
            <person name="Delgado-Sanchez P."/>
        </authorList>
    </citation>
    <scope>NUCLEOTIDE SEQUENCE</scope>
    <source>
        <tissue evidence="2">Cladode</tissue>
    </source>
</reference>
<dbReference type="AlphaFoldDB" id="A0A7C8Z253"/>
<protein>
    <submittedName>
        <fullName evidence="2">Uncharacterized protein</fullName>
    </submittedName>
</protein>
<keyword evidence="1" id="KW-0812">Transmembrane</keyword>